<dbReference type="Gene3D" id="3.30.160.60">
    <property type="entry name" value="Classic Zinc Finger"/>
    <property type="match status" value="1"/>
</dbReference>
<dbReference type="PANTHER" id="PTHR23226">
    <property type="entry name" value="ZINC FINGER AND SCAN DOMAIN-CONTAINING"/>
    <property type="match status" value="1"/>
</dbReference>
<gene>
    <name evidence="10" type="ORF">WMY93_011853</name>
</gene>
<evidence type="ECO:0000313" key="11">
    <source>
        <dbReference type="Proteomes" id="UP001460270"/>
    </source>
</evidence>
<evidence type="ECO:0000256" key="3">
    <source>
        <dbReference type="ARBA" id="ARBA00022737"/>
    </source>
</evidence>
<evidence type="ECO:0000256" key="4">
    <source>
        <dbReference type="ARBA" id="ARBA00022771"/>
    </source>
</evidence>
<dbReference type="PANTHER" id="PTHR23226:SF416">
    <property type="entry name" value="FI01424P"/>
    <property type="match status" value="1"/>
</dbReference>
<evidence type="ECO:0000256" key="8">
    <source>
        <dbReference type="SAM" id="MobiDB-lite"/>
    </source>
</evidence>
<name>A0AAW0P387_9GOBI</name>
<evidence type="ECO:0000313" key="10">
    <source>
        <dbReference type="EMBL" id="KAK7916092.1"/>
    </source>
</evidence>
<evidence type="ECO:0000256" key="1">
    <source>
        <dbReference type="ARBA" id="ARBA00004123"/>
    </source>
</evidence>
<dbReference type="PROSITE" id="PS00028">
    <property type="entry name" value="ZINC_FINGER_C2H2_1"/>
    <property type="match status" value="1"/>
</dbReference>
<keyword evidence="11" id="KW-1185">Reference proteome</keyword>
<organism evidence="10 11">
    <name type="scientific">Mugilogobius chulae</name>
    <name type="common">yellowstripe goby</name>
    <dbReference type="NCBI Taxonomy" id="88201"/>
    <lineage>
        <taxon>Eukaryota</taxon>
        <taxon>Metazoa</taxon>
        <taxon>Chordata</taxon>
        <taxon>Craniata</taxon>
        <taxon>Vertebrata</taxon>
        <taxon>Euteleostomi</taxon>
        <taxon>Actinopterygii</taxon>
        <taxon>Neopterygii</taxon>
        <taxon>Teleostei</taxon>
        <taxon>Neoteleostei</taxon>
        <taxon>Acanthomorphata</taxon>
        <taxon>Gobiaria</taxon>
        <taxon>Gobiiformes</taxon>
        <taxon>Gobioidei</taxon>
        <taxon>Gobiidae</taxon>
        <taxon>Gobionellinae</taxon>
        <taxon>Mugilogobius</taxon>
    </lineage>
</organism>
<dbReference type="PROSITE" id="PS50157">
    <property type="entry name" value="ZINC_FINGER_C2H2_2"/>
    <property type="match status" value="1"/>
</dbReference>
<evidence type="ECO:0000256" key="6">
    <source>
        <dbReference type="ARBA" id="ARBA00023242"/>
    </source>
</evidence>
<reference evidence="11" key="1">
    <citation type="submission" date="2024-04" db="EMBL/GenBank/DDBJ databases">
        <title>Salinicola lusitanus LLJ914,a marine bacterium isolated from the Okinawa Trough.</title>
        <authorList>
            <person name="Li J."/>
        </authorList>
    </citation>
    <scope>NUCLEOTIDE SEQUENCE [LARGE SCALE GENOMIC DNA]</scope>
</reference>
<dbReference type="InterPro" id="IPR013087">
    <property type="entry name" value="Znf_C2H2_type"/>
</dbReference>
<feature type="region of interest" description="Disordered" evidence="8">
    <location>
        <begin position="66"/>
        <end position="116"/>
    </location>
</feature>
<accession>A0AAW0P387</accession>
<keyword evidence="5" id="KW-0862">Zinc</keyword>
<dbReference type="FunFam" id="3.30.160.60:FF:000446">
    <property type="entry name" value="Zinc finger protein"/>
    <property type="match status" value="1"/>
</dbReference>
<dbReference type="InterPro" id="IPR036236">
    <property type="entry name" value="Znf_C2H2_sf"/>
</dbReference>
<feature type="domain" description="C2H2-type" evidence="9">
    <location>
        <begin position="230"/>
        <end position="257"/>
    </location>
</feature>
<comment type="subcellular location">
    <subcellularLocation>
        <location evidence="1">Nucleus</location>
    </subcellularLocation>
</comment>
<feature type="region of interest" description="Disordered" evidence="8">
    <location>
        <begin position="145"/>
        <end position="174"/>
    </location>
</feature>
<dbReference type="Proteomes" id="UP001460270">
    <property type="component" value="Unassembled WGS sequence"/>
</dbReference>
<evidence type="ECO:0000256" key="2">
    <source>
        <dbReference type="ARBA" id="ARBA00022723"/>
    </source>
</evidence>
<proteinExistence type="predicted"/>
<dbReference type="AlphaFoldDB" id="A0AAW0P387"/>
<comment type="caution">
    <text evidence="10">The sequence shown here is derived from an EMBL/GenBank/DDBJ whole genome shotgun (WGS) entry which is preliminary data.</text>
</comment>
<keyword evidence="4 7" id="KW-0863">Zinc-finger</keyword>
<dbReference type="SUPFAM" id="SSF57667">
    <property type="entry name" value="beta-beta-alpha zinc fingers"/>
    <property type="match status" value="2"/>
</dbReference>
<dbReference type="EMBL" id="JBBPFD010000008">
    <property type="protein sequence ID" value="KAK7916092.1"/>
    <property type="molecule type" value="Genomic_DNA"/>
</dbReference>
<dbReference type="GO" id="GO:0005634">
    <property type="term" value="C:nucleus"/>
    <property type="evidence" value="ECO:0007669"/>
    <property type="project" value="UniProtKB-SubCell"/>
</dbReference>
<keyword evidence="3" id="KW-0677">Repeat</keyword>
<evidence type="ECO:0000259" key="9">
    <source>
        <dbReference type="PROSITE" id="PS50157"/>
    </source>
</evidence>
<dbReference type="GO" id="GO:0000978">
    <property type="term" value="F:RNA polymerase II cis-regulatory region sequence-specific DNA binding"/>
    <property type="evidence" value="ECO:0007669"/>
    <property type="project" value="TreeGrafter"/>
</dbReference>
<dbReference type="GO" id="GO:0000981">
    <property type="term" value="F:DNA-binding transcription factor activity, RNA polymerase II-specific"/>
    <property type="evidence" value="ECO:0007669"/>
    <property type="project" value="TreeGrafter"/>
</dbReference>
<keyword evidence="2" id="KW-0479">Metal-binding</keyword>
<keyword evidence="6" id="KW-0539">Nucleus</keyword>
<sequence length="282" mass="31246">MRELRALVQERLTAAAEEIFALFERTIAEFEEELRREKEKQSKHGAGVQMSWPNPAGVQMSWPSPAGVHMSSPSPAGVQMSLSSPAGVQMSLRSPAGVQMSSPSPAGVPMSRLSPGLDLNQIKEEPEEQSVKQEEEQLPDVCVKTEESELQEETQGISAEPHERDTEHSSGAADNWRAVGDDNNHNKAFSDNKLNVHRKTDTGENPYSHSMHDQTYLQKSNQSHAEEFPYSCSVCKKGFMALSKLNRHANIHYVHKPYGCSFCKKTFSQKGHAQTDPVSGNT</sequence>
<dbReference type="GO" id="GO:0008270">
    <property type="term" value="F:zinc ion binding"/>
    <property type="evidence" value="ECO:0007669"/>
    <property type="project" value="UniProtKB-KW"/>
</dbReference>
<evidence type="ECO:0000256" key="7">
    <source>
        <dbReference type="PROSITE-ProRule" id="PRU00042"/>
    </source>
</evidence>
<protein>
    <recommendedName>
        <fullName evidence="9">C2H2-type domain-containing protein</fullName>
    </recommendedName>
</protein>
<evidence type="ECO:0000256" key="5">
    <source>
        <dbReference type="ARBA" id="ARBA00022833"/>
    </source>
</evidence>